<dbReference type="RefSeq" id="YP_005089917.1">
    <property type="nucleotide sequence ID" value="NC_016733.1"/>
</dbReference>
<gene>
    <name evidence="1" type="primary">orf105</name>
</gene>
<keyword evidence="1" id="KW-0150">Chloroplast</keyword>
<dbReference type="GeneID" id="11541941"/>
<name>C7BER9_PEDMN</name>
<dbReference type="AlphaFoldDB" id="C7BER9"/>
<keyword evidence="1" id="KW-0934">Plastid</keyword>
<dbReference type="EMBL" id="FJ968740">
    <property type="protein sequence ID" value="ACQ90906.1"/>
    <property type="molecule type" value="Genomic_DNA"/>
</dbReference>
<proteinExistence type="predicted"/>
<organism evidence="1">
    <name type="scientific">Pedinomonas minor</name>
    <name type="common">Green alga</name>
    <dbReference type="NCBI Taxonomy" id="3159"/>
    <lineage>
        <taxon>Eukaryota</taxon>
        <taxon>Viridiplantae</taxon>
        <taxon>Chlorophyta</taxon>
        <taxon>core chlorophytes</taxon>
        <taxon>Pedinophyceae</taxon>
        <taxon>Pedinomonadales</taxon>
        <taxon>Pedinomonadaceae</taxon>
        <taxon>Pedinomonas</taxon>
    </lineage>
</organism>
<reference evidence="1" key="1">
    <citation type="journal article" date="2009" name="Mol. Biol. Evol.">
        <title>The chloroplast genomes of the green algae Pedinomonas minor, Parachlorella kessleri, and Oocystis solitaria reveal a shared ancestry between the Pedinomonadales and Chlorellales.</title>
        <authorList>
            <person name="Turmel M."/>
            <person name="Otis C."/>
            <person name="Lemieux C."/>
        </authorList>
    </citation>
    <scope>NUCLEOTIDE SEQUENCE</scope>
</reference>
<evidence type="ECO:0000313" key="1">
    <source>
        <dbReference type="EMBL" id="ACQ90906.1"/>
    </source>
</evidence>
<accession>C7BER9</accession>
<sequence length="105" mass="12357">MKLSMITLSLFHMNKPVNNFFKNLDLYGPLVEEYFKDSFLKHENPQFQKAELANDIWISESSLSFSERAKLYASPNVRICYRSQMSPSKRQEFFSSLPDQPKKNL</sequence>
<geneLocation type="chloroplast" evidence="1"/>
<protein>
    <submittedName>
        <fullName evidence="1">Uncharacterized protein orf105</fullName>
    </submittedName>
</protein>